<dbReference type="InterPro" id="IPR011010">
    <property type="entry name" value="DNA_brk_join_enz"/>
</dbReference>
<reference evidence="3 4" key="1">
    <citation type="submission" date="2018-11" db="EMBL/GenBank/DDBJ databases">
        <authorList>
            <consortium name="Pathogen Informatics"/>
        </authorList>
    </citation>
    <scope>NUCLEOTIDE SEQUENCE [LARGE SCALE GENOMIC DNA]</scope>
</reference>
<sequence>MSGEDDDCTRRYGVHLTAGGRGRAAGQISRPTRAHGICSGCEDRPFDTDAYVHQASQLPPEKKDGGKESAGEAELEATTPVRREGPALSVRRGDLALAPPANLRLASLLQSLQGHQGYHVAALSHFFGPLLKDDDDVLKTLLRAADRTGATVQHRTKASKEDVDAIIRVGELCNLQFQHFSYNGDGLWWVFIAKSKTDQNARGTTTAFKGGAATHAVRRGLDTGRIMLAGRWKSFDSFKAYVEPTAL</sequence>
<feature type="compositionally biased region" description="Basic and acidic residues" evidence="2">
    <location>
        <begin position="60"/>
        <end position="70"/>
    </location>
</feature>
<dbReference type="SUPFAM" id="SSF56349">
    <property type="entry name" value="DNA breaking-rejoining enzymes"/>
    <property type="match status" value="1"/>
</dbReference>
<organism evidence="4 5">
    <name type="scientific">Heligmosomoides polygyrus</name>
    <name type="common">Parasitic roundworm</name>
    <dbReference type="NCBI Taxonomy" id="6339"/>
    <lineage>
        <taxon>Eukaryota</taxon>
        <taxon>Metazoa</taxon>
        <taxon>Ecdysozoa</taxon>
        <taxon>Nematoda</taxon>
        <taxon>Chromadorea</taxon>
        <taxon>Rhabditida</taxon>
        <taxon>Rhabditina</taxon>
        <taxon>Rhabditomorpha</taxon>
        <taxon>Strongyloidea</taxon>
        <taxon>Heligmosomidae</taxon>
        <taxon>Heligmosomoides</taxon>
    </lineage>
</organism>
<evidence type="ECO:0000256" key="1">
    <source>
        <dbReference type="ARBA" id="ARBA00023172"/>
    </source>
</evidence>
<proteinExistence type="predicted"/>
<dbReference type="EMBL" id="UZAH01030360">
    <property type="protein sequence ID" value="VDP10261.1"/>
    <property type="molecule type" value="Genomic_DNA"/>
</dbReference>
<feature type="region of interest" description="Disordered" evidence="2">
    <location>
        <begin position="56"/>
        <end position="85"/>
    </location>
</feature>
<feature type="region of interest" description="Disordered" evidence="2">
    <location>
        <begin position="1"/>
        <end position="33"/>
    </location>
</feature>
<gene>
    <name evidence="3" type="ORF">HPBE_LOCUS17939</name>
</gene>
<accession>A0A3P8AI83</accession>
<evidence type="ECO:0000313" key="5">
    <source>
        <dbReference type="WBParaSite" id="HPBE_0001794001-mRNA-1"/>
    </source>
</evidence>
<dbReference type="WBParaSite" id="HPBE_0001794001-mRNA-1">
    <property type="protein sequence ID" value="HPBE_0001794001-mRNA-1"/>
    <property type="gene ID" value="HPBE_0001794001"/>
</dbReference>
<protein>
    <submittedName>
        <fullName evidence="5">AAA_34 domain-containing protein</fullName>
    </submittedName>
</protein>
<keyword evidence="1" id="KW-0233">DNA recombination</keyword>
<dbReference type="Gene3D" id="1.10.443.10">
    <property type="entry name" value="Intergrase catalytic core"/>
    <property type="match status" value="1"/>
</dbReference>
<dbReference type="Proteomes" id="UP000050761">
    <property type="component" value="Unassembled WGS sequence"/>
</dbReference>
<reference evidence="5" key="2">
    <citation type="submission" date="2019-09" db="UniProtKB">
        <authorList>
            <consortium name="WormBaseParasite"/>
        </authorList>
    </citation>
    <scope>IDENTIFICATION</scope>
</reference>
<accession>A0A183G7Y9</accession>
<dbReference type="GO" id="GO:0003677">
    <property type="term" value="F:DNA binding"/>
    <property type="evidence" value="ECO:0007669"/>
    <property type="project" value="InterPro"/>
</dbReference>
<evidence type="ECO:0000313" key="3">
    <source>
        <dbReference type="EMBL" id="VDP10261.1"/>
    </source>
</evidence>
<dbReference type="AlphaFoldDB" id="A0A183G7Y9"/>
<evidence type="ECO:0000256" key="2">
    <source>
        <dbReference type="SAM" id="MobiDB-lite"/>
    </source>
</evidence>
<keyword evidence="4" id="KW-1185">Reference proteome</keyword>
<evidence type="ECO:0000313" key="4">
    <source>
        <dbReference type="Proteomes" id="UP000050761"/>
    </source>
</evidence>
<dbReference type="OrthoDB" id="5867182at2759"/>
<dbReference type="GO" id="GO:0015074">
    <property type="term" value="P:DNA integration"/>
    <property type="evidence" value="ECO:0007669"/>
    <property type="project" value="InterPro"/>
</dbReference>
<dbReference type="GO" id="GO:0006310">
    <property type="term" value="P:DNA recombination"/>
    <property type="evidence" value="ECO:0007669"/>
    <property type="project" value="UniProtKB-KW"/>
</dbReference>
<name>A0A183G7Y9_HELPZ</name>
<dbReference type="InterPro" id="IPR013762">
    <property type="entry name" value="Integrase-like_cat_sf"/>
</dbReference>